<comment type="caution">
    <text evidence="1">The sequence shown here is derived from an EMBL/GenBank/DDBJ whole genome shotgun (WGS) entry which is preliminary data.</text>
</comment>
<keyword evidence="1" id="KW-0489">Methyltransferase</keyword>
<keyword evidence="1" id="KW-0808">Transferase</keyword>
<dbReference type="EC" id="2.1.1.144" evidence="1"/>
<organism evidence="1 2">
    <name type="scientific">Kineococcus aurantiacus</name>
    <dbReference type="NCBI Taxonomy" id="37633"/>
    <lineage>
        <taxon>Bacteria</taxon>
        <taxon>Bacillati</taxon>
        <taxon>Actinomycetota</taxon>
        <taxon>Actinomycetes</taxon>
        <taxon>Kineosporiales</taxon>
        <taxon>Kineosporiaceae</taxon>
        <taxon>Kineococcus</taxon>
    </lineage>
</organism>
<dbReference type="RefSeq" id="WP_179749343.1">
    <property type="nucleotide sequence ID" value="NZ_BAAAGN010000006.1"/>
</dbReference>
<keyword evidence="2" id="KW-1185">Reference proteome</keyword>
<accession>A0A7Y9DJ08</accession>
<dbReference type="Pfam" id="PF13489">
    <property type="entry name" value="Methyltransf_23"/>
    <property type="match status" value="1"/>
</dbReference>
<dbReference type="Proteomes" id="UP000521922">
    <property type="component" value="Unassembled WGS sequence"/>
</dbReference>
<dbReference type="PANTHER" id="PTHR43861:SF1">
    <property type="entry name" value="TRANS-ACONITATE 2-METHYLTRANSFERASE"/>
    <property type="match status" value="1"/>
</dbReference>
<dbReference type="CDD" id="cd02440">
    <property type="entry name" value="AdoMet_MTases"/>
    <property type="match status" value="1"/>
</dbReference>
<reference evidence="1 2" key="1">
    <citation type="submission" date="2020-07" db="EMBL/GenBank/DDBJ databases">
        <title>Sequencing the genomes of 1000 actinobacteria strains.</title>
        <authorList>
            <person name="Klenk H.-P."/>
        </authorList>
    </citation>
    <scope>NUCLEOTIDE SEQUENCE [LARGE SCALE GENOMIC DNA]</scope>
    <source>
        <strain evidence="1 2">DSM 7487</strain>
    </source>
</reference>
<dbReference type="InterPro" id="IPR023149">
    <property type="entry name" value="Trans_acon_MeTrfase_C"/>
</dbReference>
<gene>
    <name evidence="1" type="ORF">BJ968_000749</name>
</gene>
<dbReference type="GO" id="GO:0030798">
    <property type="term" value="F:trans-aconitate 2-methyltransferase activity"/>
    <property type="evidence" value="ECO:0007669"/>
    <property type="project" value="UniProtKB-EC"/>
</dbReference>
<proteinExistence type="predicted"/>
<dbReference type="AlphaFoldDB" id="A0A7Y9DJ08"/>
<sequence>MTSPTWDPAQYARFASPRARPFHDLLARVGAQDPAVVVDVGCGPGTLTLDLARRWPRATVRGLDSSPEMVAQAPAGRGVEFSVAAAEEFDARGVDVVVCNAVLQWVPTHRELLRRWASQLAPGAWLAFQVPSNFDAPSHRLMRELAASPPWRHRLAGVLRGTESVASPAQYLDLLAGQGLVADVWQTEYLHVLPGQDPVLEWVRGTGLRPVLQALDPGSAAEFEREYAALLREAYPARDYGTPLPFLRTFAVSTVPA</sequence>
<evidence type="ECO:0000313" key="1">
    <source>
        <dbReference type="EMBL" id="NYD21209.1"/>
    </source>
</evidence>
<dbReference type="Gene3D" id="1.10.150.290">
    <property type="entry name" value="S-adenosyl-L-methionine-dependent methyltransferases"/>
    <property type="match status" value="1"/>
</dbReference>
<protein>
    <submittedName>
        <fullName evidence="1">Trans-aconitate 2-methyltransferase</fullName>
        <ecNumber evidence="1">2.1.1.144</ecNumber>
    </submittedName>
</protein>
<dbReference type="NCBIfam" id="NF010703">
    <property type="entry name" value="PRK14103.1"/>
    <property type="match status" value="1"/>
</dbReference>
<name>A0A7Y9DJ08_9ACTN</name>
<evidence type="ECO:0000313" key="2">
    <source>
        <dbReference type="Proteomes" id="UP000521922"/>
    </source>
</evidence>
<dbReference type="SUPFAM" id="SSF53335">
    <property type="entry name" value="S-adenosyl-L-methionine-dependent methyltransferases"/>
    <property type="match status" value="1"/>
</dbReference>
<dbReference type="PANTHER" id="PTHR43861">
    <property type="entry name" value="TRANS-ACONITATE 2-METHYLTRANSFERASE-RELATED"/>
    <property type="match status" value="1"/>
</dbReference>
<dbReference type="InterPro" id="IPR029063">
    <property type="entry name" value="SAM-dependent_MTases_sf"/>
</dbReference>
<dbReference type="EMBL" id="JACCBB010000001">
    <property type="protein sequence ID" value="NYD21209.1"/>
    <property type="molecule type" value="Genomic_DNA"/>
</dbReference>
<dbReference type="GO" id="GO:0032259">
    <property type="term" value="P:methylation"/>
    <property type="evidence" value="ECO:0007669"/>
    <property type="project" value="UniProtKB-KW"/>
</dbReference>
<dbReference type="Gene3D" id="3.40.50.150">
    <property type="entry name" value="Vaccinia Virus protein VP39"/>
    <property type="match status" value="1"/>
</dbReference>